<dbReference type="Proteomes" id="UP000518752">
    <property type="component" value="Unassembled WGS sequence"/>
</dbReference>
<evidence type="ECO:0000256" key="1">
    <source>
        <dbReference type="SAM" id="MobiDB-lite"/>
    </source>
</evidence>
<gene>
    <name evidence="2" type="ORF">D9757_006696</name>
</gene>
<organism evidence="2 3">
    <name type="scientific">Collybiopsis confluens</name>
    <dbReference type="NCBI Taxonomy" id="2823264"/>
    <lineage>
        <taxon>Eukaryota</taxon>
        <taxon>Fungi</taxon>
        <taxon>Dikarya</taxon>
        <taxon>Basidiomycota</taxon>
        <taxon>Agaricomycotina</taxon>
        <taxon>Agaricomycetes</taxon>
        <taxon>Agaricomycetidae</taxon>
        <taxon>Agaricales</taxon>
        <taxon>Marasmiineae</taxon>
        <taxon>Omphalotaceae</taxon>
        <taxon>Collybiopsis</taxon>
    </lineage>
</organism>
<keyword evidence="3" id="KW-1185">Reference proteome</keyword>
<protein>
    <submittedName>
        <fullName evidence="2">Uncharacterized protein</fullName>
    </submittedName>
</protein>
<accession>A0A8H5HN82</accession>
<dbReference type="EMBL" id="JAACJN010000036">
    <property type="protein sequence ID" value="KAF5386395.1"/>
    <property type="molecule type" value="Genomic_DNA"/>
</dbReference>
<name>A0A8H5HN82_9AGAR</name>
<feature type="region of interest" description="Disordered" evidence="1">
    <location>
        <begin position="1"/>
        <end position="28"/>
    </location>
</feature>
<feature type="compositionally biased region" description="Polar residues" evidence="1">
    <location>
        <begin position="7"/>
        <end position="28"/>
    </location>
</feature>
<comment type="caution">
    <text evidence="2">The sequence shown here is derived from an EMBL/GenBank/DDBJ whole genome shotgun (WGS) entry which is preliminary data.</text>
</comment>
<evidence type="ECO:0000313" key="3">
    <source>
        <dbReference type="Proteomes" id="UP000518752"/>
    </source>
</evidence>
<dbReference type="AlphaFoldDB" id="A0A8H5HN82"/>
<proteinExistence type="predicted"/>
<reference evidence="2 3" key="1">
    <citation type="journal article" date="2020" name="ISME J.">
        <title>Uncovering the hidden diversity of litter-decomposition mechanisms in mushroom-forming fungi.</title>
        <authorList>
            <person name="Floudas D."/>
            <person name="Bentzer J."/>
            <person name="Ahren D."/>
            <person name="Johansson T."/>
            <person name="Persson P."/>
            <person name="Tunlid A."/>
        </authorList>
    </citation>
    <scope>NUCLEOTIDE SEQUENCE [LARGE SCALE GENOMIC DNA]</scope>
    <source>
        <strain evidence="2 3">CBS 406.79</strain>
    </source>
</reference>
<sequence length="87" mass="10535">MHKRSTQQKNRSIHTSESMNQNPSQLRSENAKVFIERVLVIQRKHVQQDDRSRTVPENLQTQIGVELKRDEGWRRDYELRRFGVNYR</sequence>
<evidence type="ECO:0000313" key="2">
    <source>
        <dbReference type="EMBL" id="KAF5386395.1"/>
    </source>
</evidence>